<reference evidence="1 2" key="1">
    <citation type="submission" date="2018-06" db="EMBL/GenBank/DDBJ databases">
        <title>Extensive metabolic versatility and redundancy in microbially diverse, dynamic hydrothermal sediments.</title>
        <authorList>
            <person name="Dombrowski N."/>
            <person name="Teske A."/>
            <person name="Baker B.J."/>
        </authorList>
    </citation>
    <scope>NUCLEOTIDE SEQUENCE [LARGE SCALE GENOMIC DNA]</scope>
    <source>
        <strain evidence="1">B35_G9</strain>
    </source>
</reference>
<comment type="caution">
    <text evidence="1">The sequence shown here is derived from an EMBL/GenBank/DDBJ whole genome shotgun (WGS) entry which is preliminary data.</text>
</comment>
<accession>A0A660SA56</accession>
<proteinExistence type="predicted"/>
<gene>
    <name evidence="1" type="ORF">DRP44_04635</name>
</gene>
<organism evidence="1 2">
    <name type="scientific">candidate division TA06 bacterium</name>
    <dbReference type="NCBI Taxonomy" id="2250710"/>
    <lineage>
        <taxon>Bacteria</taxon>
        <taxon>Bacteria division TA06</taxon>
    </lineage>
</organism>
<dbReference type="Proteomes" id="UP000282321">
    <property type="component" value="Unassembled WGS sequence"/>
</dbReference>
<evidence type="ECO:0000313" key="2">
    <source>
        <dbReference type="Proteomes" id="UP000282321"/>
    </source>
</evidence>
<protein>
    <submittedName>
        <fullName evidence="1">Uncharacterized protein</fullName>
    </submittedName>
</protein>
<dbReference type="EMBL" id="QNBC01000052">
    <property type="protein sequence ID" value="RKX66206.1"/>
    <property type="molecule type" value="Genomic_DNA"/>
</dbReference>
<name>A0A660SA56_UNCT6</name>
<dbReference type="AlphaFoldDB" id="A0A660SA56"/>
<sequence>MVKKLSLVLLFISFFTILNARLLDSWDPEYDLDSKAWELPYYYLENSLMSANFIEVSGGCTEVHHLNYFQNVSIEQKLRNNIDFLFKWKIEDNLLYHINYYSYGFHFTVYKNLFLGITGNPQFEKKDIDIYLSSGYKSNKLLIEPYMALIKFDNNYSYQYNDLDSMNFYTATPYLFGANLKINTKTVKTYFSGYWVKPYTMDVVLDKDTAYDFSVDSSAFDGFTDIYPLKNITLGCKYHFYRFSRVIADTDSVYFNEWYINGYTGYKIKNNFYYIGLKYVNNHMINYTDSVYNRSVFIPYIGIRGDYKWNKFTFEYMKSIGNINATGYSVSNPHYENRFLFQWDILIGKNTILSGSKGFELDKNDIKNGSKYFFYDKAYIQLITTF</sequence>
<evidence type="ECO:0000313" key="1">
    <source>
        <dbReference type="EMBL" id="RKX66206.1"/>
    </source>
</evidence>